<dbReference type="RefSeq" id="WP_150610787.1">
    <property type="nucleotide sequence ID" value="NZ_CABPRY010000024.1"/>
</dbReference>
<accession>A0A5E4YNR6</accession>
<evidence type="ECO:0000313" key="3">
    <source>
        <dbReference type="Proteomes" id="UP000396788"/>
    </source>
</evidence>
<protein>
    <recommendedName>
        <fullName evidence="1">DUF4224 domain-containing protein</fullName>
    </recommendedName>
</protein>
<dbReference type="Pfam" id="PF13986">
    <property type="entry name" value="DUF4224"/>
    <property type="match status" value="1"/>
</dbReference>
<name>A0A5E4YNR6_9BURK</name>
<sequence>MFLSKKELEELTGFVRAAKQIEWLRANGWRYAEDSQHRPKVARSYFEVRLGGAQREPDVRASDTVAPRFEALRAVRTTRGVAHGA</sequence>
<evidence type="ECO:0000259" key="1">
    <source>
        <dbReference type="Pfam" id="PF13986"/>
    </source>
</evidence>
<evidence type="ECO:0000313" key="2">
    <source>
        <dbReference type="EMBL" id="VVE50459.1"/>
    </source>
</evidence>
<feature type="domain" description="DUF4224" evidence="1">
    <location>
        <begin position="2"/>
        <end position="45"/>
    </location>
</feature>
<reference evidence="2 3" key="1">
    <citation type="submission" date="2019-08" db="EMBL/GenBank/DDBJ databases">
        <authorList>
            <person name="Peeters C."/>
        </authorList>
    </citation>
    <scope>NUCLEOTIDE SEQUENCE [LARGE SCALE GENOMIC DNA]</scope>
    <source>
        <strain evidence="2 3">LMG 31107</strain>
    </source>
</reference>
<proteinExistence type="predicted"/>
<dbReference type="InterPro" id="IPR025319">
    <property type="entry name" value="DUF4224"/>
</dbReference>
<dbReference type="EMBL" id="CABPRY010000024">
    <property type="protein sequence ID" value="VVE50459.1"/>
    <property type="molecule type" value="Genomic_DNA"/>
</dbReference>
<dbReference type="AlphaFoldDB" id="A0A5E4YNR6"/>
<gene>
    <name evidence="2" type="ORF">PCE31107_04671</name>
</gene>
<dbReference type="Proteomes" id="UP000396788">
    <property type="component" value="Unassembled WGS sequence"/>
</dbReference>
<organism evidence="2 3">
    <name type="scientific">Pandoraea cepalis</name>
    <dbReference type="NCBI Taxonomy" id="2508294"/>
    <lineage>
        <taxon>Bacteria</taxon>
        <taxon>Pseudomonadati</taxon>
        <taxon>Pseudomonadota</taxon>
        <taxon>Betaproteobacteria</taxon>
        <taxon>Burkholderiales</taxon>
        <taxon>Burkholderiaceae</taxon>
        <taxon>Pandoraea</taxon>
    </lineage>
</organism>